<gene>
    <name evidence="4" type="ORF">GCM10025866_32790</name>
</gene>
<keyword evidence="1" id="KW-0812">Transmembrane</keyword>
<dbReference type="InterPro" id="IPR011009">
    <property type="entry name" value="Kinase-like_dom_sf"/>
</dbReference>
<feature type="transmembrane region" description="Helical" evidence="1">
    <location>
        <begin position="157"/>
        <end position="178"/>
    </location>
</feature>
<dbReference type="Proteomes" id="UP001321498">
    <property type="component" value="Chromosome"/>
</dbReference>
<evidence type="ECO:0000259" key="2">
    <source>
        <dbReference type="PROSITE" id="PS50011"/>
    </source>
</evidence>
<feature type="domain" description="PASTA" evidence="3">
    <location>
        <begin position="249"/>
        <end position="323"/>
    </location>
</feature>
<reference evidence="5" key="1">
    <citation type="journal article" date="2019" name="Int. J. Syst. Evol. Microbiol.">
        <title>The Global Catalogue of Microorganisms (GCM) 10K type strain sequencing project: providing services to taxonomists for standard genome sequencing and annotation.</title>
        <authorList>
            <consortium name="The Broad Institute Genomics Platform"/>
            <consortium name="The Broad Institute Genome Sequencing Center for Infectious Disease"/>
            <person name="Wu L."/>
            <person name="Ma J."/>
        </authorList>
    </citation>
    <scope>NUCLEOTIDE SEQUENCE [LARGE SCALE GENOMIC DNA]</scope>
    <source>
        <strain evidence="5">NBRC 108725</strain>
    </source>
</reference>
<dbReference type="SUPFAM" id="SSF56112">
    <property type="entry name" value="Protein kinase-like (PK-like)"/>
    <property type="match status" value="1"/>
</dbReference>
<keyword evidence="1" id="KW-0472">Membrane</keyword>
<dbReference type="PROSITE" id="PS51178">
    <property type="entry name" value="PASTA"/>
    <property type="match status" value="3"/>
</dbReference>
<keyword evidence="5" id="KW-1185">Reference proteome</keyword>
<feature type="domain" description="PASTA" evidence="3">
    <location>
        <begin position="182"/>
        <end position="248"/>
    </location>
</feature>
<keyword evidence="1" id="KW-1133">Transmembrane helix</keyword>
<dbReference type="PROSITE" id="PS50011">
    <property type="entry name" value="PROTEIN_KINASE_DOM"/>
    <property type="match status" value="1"/>
</dbReference>
<name>A0ABM8GGA4_9MICO</name>
<dbReference type="EMBL" id="AP027731">
    <property type="protein sequence ID" value="BDZ47370.1"/>
    <property type="molecule type" value="Genomic_DNA"/>
</dbReference>
<dbReference type="Gene3D" id="3.30.10.20">
    <property type="match status" value="4"/>
</dbReference>
<accession>A0ABM8GGA4</accession>
<evidence type="ECO:0000256" key="1">
    <source>
        <dbReference type="SAM" id="Phobius"/>
    </source>
</evidence>
<evidence type="ECO:0000313" key="5">
    <source>
        <dbReference type="Proteomes" id="UP001321498"/>
    </source>
</evidence>
<dbReference type="InterPro" id="IPR000719">
    <property type="entry name" value="Prot_kinase_dom"/>
</dbReference>
<feature type="domain" description="PASTA" evidence="3">
    <location>
        <begin position="395"/>
        <end position="460"/>
    </location>
</feature>
<sequence length="462" mass="48302">MTRGIADTRSDIYAVGIMMYEMLVGDQPFKGDQPVQIAYQHANESVPAPSTKNPAIPVALDELVLWATARDPEQRPRDARAMLDQLFETQNLIRDGLGGVSTATQRTMVMPAATPATTVHESGETQVMSRARRTGPVAVESAHRLSTTVQKRHRRGFWLFGLFLVFAAAVTGTGWYFGSGPGAAVGIPSVAGKSVADATAMLNEAGFTVGGQDEVFDWKTDPGLVSSTDPEAGARVTRDKPVLLHVSKGAQPLAVPALGGKTLDEAKKIITDAGFVVGDDLPAEFSADVPVGVVLHAVGADGVEFAEGAQYPEHQPIRLSVSAGPFPDVFNIPVADATQALGSVGIQVERGDAAFDNTGQVPADNVLSIDPVTTADGTPRPFVVGDTVTIHLSKGADLVTVPNVIGTEWTTAKQQLLDAGLDPTYNATLAAIPGAVVKSTDPAEGAQLLRGSKIAVTITATL</sequence>
<feature type="domain" description="Protein kinase" evidence="2">
    <location>
        <begin position="1"/>
        <end position="87"/>
    </location>
</feature>
<proteinExistence type="predicted"/>
<evidence type="ECO:0000259" key="3">
    <source>
        <dbReference type="PROSITE" id="PS51178"/>
    </source>
</evidence>
<dbReference type="Pfam" id="PF03793">
    <property type="entry name" value="PASTA"/>
    <property type="match status" value="2"/>
</dbReference>
<dbReference type="Gene3D" id="1.10.510.10">
    <property type="entry name" value="Transferase(Phosphotransferase) domain 1"/>
    <property type="match status" value="1"/>
</dbReference>
<dbReference type="InterPro" id="IPR005543">
    <property type="entry name" value="PASTA_dom"/>
</dbReference>
<protein>
    <recommendedName>
        <fullName evidence="6">Serine/threonine-protein kinase</fullName>
    </recommendedName>
</protein>
<dbReference type="CDD" id="cd06577">
    <property type="entry name" value="PASTA_pknB"/>
    <property type="match status" value="4"/>
</dbReference>
<organism evidence="4 5">
    <name type="scientific">Naasia aerilata</name>
    <dbReference type="NCBI Taxonomy" id="1162966"/>
    <lineage>
        <taxon>Bacteria</taxon>
        <taxon>Bacillati</taxon>
        <taxon>Actinomycetota</taxon>
        <taxon>Actinomycetes</taxon>
        <taxon>Micrococcales</taxon>
        <taxon>Microbacteriaceae</taxon>
        <taxon>Naasia</taxon>
    </lineage>
</organism>
<evidence type="ECO:0000313" key="4">
    <source>
        <dbReference type="EMBL" id="BDZ47370.1"/>
    </source>
</evidence>
<dbReference type="SMART" id="SM00740">
    <property type="entry name" value="PASTA"/>
    <property type="match status" value="3"/>
</dbReference>
<evidence type="ECO:0008006" key="6">
    <source>
        <dbReference type="Google" id="ProtNLM"/>
    </source>
</evidence>